<gene>
    <name evidence="2" type="ORF">GCM10025865_15070</name>
</gene>
<evidence type="ECO:0008006" key="4">
    <source>
        <dbReference type="Google" id="ProtNLM"/>
    </source>
</evidence>
<dbReference type="PANTHER" id="PTHR30037">
    <property type="entry name" value="DNA-3-METHYLADENINE GLYCOSYLASE 1"/>
    <property type="match status" value="1"/>
</dbReference>
<feature type="region of interest" description="Disordered" evidence="1">
    <location>
        <begin position="1"/>
        <end position="40"/>
    </location>
</feature>
<proteinExistence type="predicted"/>
<dbReference type="SUPFAM" id="SSF48150">
    <property type="entry name" value="DNA-glycosylase"/>
    <property type="match status" value="1"/>
</dbReference>
<dbReference type="PANTHER" id="PTHR30037:SF4">
    <property type="entry name" value="DNA-3-METHYLADENINE GLYCOSYLASE I"/>
    <property type="match status" value="1"/>
</dbReference>
<sequence>MSVAGATVAPMTPASSSKTGSKTATGATDENPPAAEPDEQVAGRCFGDGDPLYAAYHDDEWGVPVHGEAALFERIALEGFQSGLSWLTVLRKRPAFREVFADFDPRTVAGFGEDDVTRLLADGRIIRNRAKIEATIGNARALVALNDAGTSLDELFWSYAPDRGDGSRRASRPATWQDVPATSDASTALSKDLKKRGFRFVGPTTMYAAMQACGLVDDHLATCPVVTARA</sequence>
<dbReference type="EMBL" id="AP027729">
    <property type="protein sequence ID" value="BDZ42208.1"/>
    <property type="molecule type" value="Genomic_DNA"/>
</dbReference>
<organism evidence="2 3">
    <name type="scientific">Paraoerskovia sediminicola</name>
    <dbReference type="NCBI Taxonomy" id="1138587"/>
    <lineage>
        <taxon>Bacteria</taxon>
        <taxon>Bacillati</taxon>
        <taxon>Actinomycetota</taxon>
        <taxon>Actinomycetes</taxon>
        <taxon>Micrococcales</taxon>
        <taxon>Cellulomonadaceae</taxon>
        <taxon>Paraoerskovia</taxon>
    </lineage>
</organism>
<dbReference type="InterPro" id="IPR011257">
    <property type="entry name" value="DNA_glycosylase"/>
</dbReference>
<keyword evidence="3" id="KW-1185">Reference proteome</keyword>
<dbReference type="Gene3D" id="1.10.340.30">
    <property type="entry name" value="Hypothetical protein, domain 2"/>
    <property type="match status" value="1"/>
</dbReference>
<accession>A0ABN6XB85</accession>
<protein>
    <recommendedName>
        <fullName evidence="4">DNA-3-methyladenine glycosylase I</fullName>
    </recommendedName>
</protein>
<evidence type="ECO:0000313" key="3">
    <source>
        <dbReference type="Proteomes" id="UP001321475"/>
    </source>
</evidence>
<evidence type="ECO:0000313" key="2">
    <source>
        <dbReference type="EMBL" id="BDZ42208.1"/>
    </source>
</evidence>
<evidence type="ECO:0000256" key="1">
    <source>
        <dbReference type="SAM" id="MobiDB-lite"/>
    </source>
</evidence>
<feature type="compositionally biased region" description="Low complexity" evidence="1">
    <location>
        <begin position="14"/>
        <end position="28"/>
    </location>
</feature>
<name>A0ABN6XB85_9CELL</name>
<dbReference type="Pfam" id="PF03352">
    <property type="entry name" value="Adenine_glyco"/>
    <property type="match status" value="1"/>
</dbReference>
<dbReference type="InterPro" id="IPR005019">
    <property type="entry name" value="Adenine_glyco"/>
</dbReference>
<dbReference type="Proteomes" id="UP001321475">
    <property type="component" value="Chromosome"/>
</dbReference>
<reference evidence="3" key="1">
    <citation type="journal article" date="2019" name="Int. J. Syst. Evol. Microbiol.">
        <title>The Global Catalogue of Microorganisms (GCM) 10K type strain sequencing project: providing services to taxonomists for standard genome sequencing and annotation.</title>
        <authorList>
            <consortium name="The Broad Institute Genomics Platform"/>
            <consortium name="The Broad Institute Genome Sequencing Center for Infectious Disease"/>
            <person name="Wu L."/>
            <person name="Ma J."/>
        </authorList>
    </citation>
    <scope>NUCLEOTIDE SEQUENCE [LARGE SCALE GENOMIC DNA]</scope>
    <source>
        <strain evidence="3">NBRC 108565</strain>
    </source>
</reference>
<dbReference type="InterPro" id="IPR052891">
    <property type="entry name" value="DNA-3mA_glycosylase"/>
</dbReference>